<accession>A0A699KQ50</accession>
<evidence type="ECO:0000256" key="1">
    <source>
        <dbReference type="SAM" id="MobiDB-lite"/>
    </source>
</evidence>
<reference evidence="2" key="1">
    <citation type="journal article" date="2019" name="Sci. Rep.">
        <title>Draft genome of Tanacetum cinerariifolium, the natural source of mosquito coil.</title>
        <authorList>
            <person name="Yamashiro T."/>
            <person name="Shiraishi A."/>
            <person name="Satake H."/>
            <person name="Nakayama K."/>
        </authorList>
    </citation>
    <scope>NUCLEOTIDE SEQUENCE</scope>
</reference>
<organism evidence="2">
    <name type="scientific">Tanacetum cinerariifolium</name>
    <name type="common">Dalmatian daisy</name>
    <name type="synonym">Chrysanthemum cinerariifolium</name>
    <dbReference type="NCBI Taxonomy" id="118510"/>
    <lineage>
        <taxon>Eukaryota</taxon>
        <taxon>Viridiplantae</taxon>
        <taxon>Streptophyta</taxon>
        <taxon>Embryophyta</taxon>
        <taxon>Tracheophyta</taxon>
        <taxon>Spermatophyta</taxon>
        <taxon>Magnoliopsida</taxon>
        <taxon>eudicotyledons</taxon>
        <taxon>Gunneridae</taxon>
        <taxon>Pentapetalae</taxon>
        <taxon>asterids</taxon>
        <taxon>campanulids</taxon>
        <taxon>Asterales</taxon>
        <taxon>Asteraceae</taxon>
        <taxon>Asteroideae</taxon>
        <taxon>Anthemideae</taxon>
        <taxon>Anthemidinae</taxon>
        <taxon>Tanacetum</taxon>
    </lineage>
</organism>
<name>A0A699KQ50_TANCI</name>
<feature type="compositionally biased region" description="Basic and acidic residues" evidence="1">
    <location>
        <begin position="58"/>
        <end position="71"/>
    </location>
</feature>
<proteinExistence type="predicted"/>
<feature type="compositionally biased region" description="Basic and acidic residues" evidence="1">
    <location>
        <begin position="81"/>
        <end position="100"/>
    </location>
</feature>
<feature type="region of interest" description="Disordered" evidence="1">
    <location>
        <begin position="56"/>
        <end position="108"/>
    </location>
</feature>
<evidence type="ECO:0000313" key="2">
    <source>
        <dbReference type="EMBL" id="GFB00023.1"/>
    </source>
</evidence>
<dbReference type="AlphaFoldDB" id="A0A699KQ50"/>
<protein>
    <submittedName>
        <fullName evidence="2">Uncharacterized protein</fullName>
    </submittedName>
</protein>
<sequence length="108" mass="12181">MPEEPALIRIKPSLDDKHVSDDGHIFTGGIGDEDANSLDTATELKAKDQGRLLASFQDDAKYEHGGQDTRSHGVKRRSRQKDKDLKILDEKTKSKDNDKRLKIKDHKS</sequence>
<feature type="region of interest" description="Disordered" evidence="1">
    <location>
        <begin position="1"/>
        <end position="20"/>
    </location>
</feature>
<gene>
    <name evidence="2" type="ORF">Tci_671994</name>
</gene>
<comment type="caution">
    <text evidence="2">The sequence shown here is derived from an EMBL/GenBank/DDBJ whole genome shotgun (WGS) entry which is preliminary data.</text>
</comment>
<dbReference type="EMBL" id="BKCJ010530780">
    <property type="protein sequence ID" value="GFB00023.1"/>
    <property type="molecule type" value="Genomic_DNA"/>
</dbReference>